<protein>
    <submittedName>
        <fullName evidence="4">NAD(P)-binding protein</fullName>
    </submittedName>
</protein>
<dbReference type="PANTHER" id="PTHR43008">
    <property type="entry name" value="BENZIL REDUCTASE"/>
    <property type="match status" value="1"/>
</dbReference>
<dbReference type="Proteomes" id="UP000799440">
    <property type="component" value="Unassembled WGS sequence"/>
</dbReference>
<dbReference type="EMBL" id="MU006570">
    <property type="protein sequence ID" value="KAF2748027.1"/>
    <property type="molecule type" value="Genomic_DNA"/>
</dbReference>
<keyword evidence="3" id="KW-0560">Oxidoreductase</keyword>
<dbReference type="FunFam" id="3.40.50.720:FF:000281">
    <property type="entry name" value="Uncharacterized oxidoreductase YIR035C"/>
    <property type="match status" value="1"/>
</dbReference>
<name>A0A6A6VFZ6_9PLEO</name>
<dbReference type="GO" id="GO:0050664">
    <property type="term" value="F:oxidoreductase activity, acting on NAD(P)H, oxygen as acceptor"/>
    <property type="evidence" value="ECO:0007669"/>
    <property type="project" value="TreeGrafter"/>
</dbReference>
<evidence type="ECO:0000256" key="3">
    <source>
        <dbReference type="ARBA" id="ARBA00023002"/>
    </source>
</evidence>
<dbReference type="InterPro" id="IPR036291">
    <property type="entry name" value="NAD(P)-bd_dom_sf"/>
</dbReference>
<evidence type="ECO:0000256" key="2">
    <source>
        <dbReference type="ARBA" id="ARBA00022857"/>
    </source>
</evidence>
<dbReference type="InterPro" id="IPR002347">
    <property type="entry name" value="SDR_fam"/>
</dbReference>
<accession>A0A6A6VFZ6</accession>
<organism evidence="4 5">
    <name type="scientific">Sporormia fimetaria CBS 119925</name>
    <dbReference type="NCBI Taxonomy" id="1340428"/>
    <lineage>
        <taxon>Eukaryota</taxon>
        <taxon>Fungi</taxon>
        <taxon>Dikarya</taxon>
        <taxon>Ascomycota</taxon>
        <taxon>Pezizomycotina</taxon>
        <taxon>Dothideomycetes</taxon>
        <taxon>Pleosporomycetidae</taxon>
        <taxon>Pleosporales</taxon>
        <taxon>Sporormiaceae</taxon>
        <taxon>Sporormia</taxon>
    </lineage>
</organism>
<dbReference type="CDD" id="cd05367">
    <property type="entry name" value="SPR-like_SDR_c"/>
    <property type="match status" value="1"/>
</dbReference>
<keyword evidence="2" id="KW-0521">NADP</keyword>
<evidence type="ECO:0000313" key="5">
    <source>
        <dbReference type="Proteomes" id="UP000799440"/>
    </source>
</evidence>
<dbReference type="Gene3D" id="3.40.50.720">
    <property type="entry name" value="NAD(P)-binding Rossmann-like Domain"/>
    <property type="match status" value="1"/>
</dbReference>
<reference evidence="4" key="1">
    <citation type="journal article" date="2020" name="Stud. Mycol.">
        <title>101 Dothideomycetes genomes: a test case for predicting lifestyles and emergence of pathogens.</title>
        <authorList>
            <person name="Haridas S."/>
            <person name="Albert R."/>
            <person name="Binder M."/>
            <person name="Bloem J."/>
            <person name="Labutti K."/>
            <person name="Salamov A."/>
            <person name="Andreopoulos B."/>
            <person name="Baker S."/>
            <person name="Barry K."/>
            <person name="Bills G."/>
            <person name="Bluhm B."/>
            <person name="Cannon C."/>
            <person name="Castanera R."/>
            <person name="Culley D."/>
            <person name="Daum C."/>
            <person name="Ezra D."/>
            <person name="Gonzalez J."/>
            <person name="Henrissat B."/>
            <person name="Kuo A."/>
            <person name="Liang C."/>
            <person name="Lipzen A."/>
            <person name="Lutzoni F."/>
            <person name="Magnuson J."/>
            <person name="Mondo S."/>
            <person name="Nolan M."/>
            <person name="Ohm R."/>
            <person name="Pangilinan J."/>
            <person name="Park H.-J."/>
            <person name="Ramirez L."/>
            <person name="Alfaro M."/>
            <person name="Sun H."/>
            <person name="Tritt A."/>
            <person name="Yoshinaga Y."/>
            <person name="Zwiers L.-H."/>
            <person name="Turgeon B."/>
            <person name="Goodwin S."/>
            <person name="Spatafora J."/>
            <person name="Crous P."/>
            <person name="Grigoriev I."/>
        </authorList>
    </citation>
    <scope>NUCLEOTIDE SEQUENCE</scope>
    <source>
        <strain evidence="4">CBS 119925</strain>
    </source>
</reference>
<evidence type="ECO:0000256" key="1">
    <source>
        <dbReference type="ARBA" id="ARBA00006484"/>
    </source>
</evidence>
<dbReference type="AlphaFoldDB" id="A0A6A6VFZ6"/>
<dbReference type="SUPFAM" id="SSF51735">
    <property type="entry name" value="NAD(P)-binding Rossmann-fold domains"/>
    <property type="match status" value="1"/>
</dbReference>
<gene>
    <name evidence="4" type="ORF">M011DRAFT_401321</name>
</gene>
<feature type="non-terminal residue" evidence="4">
    <location>
        <position position="1"/>
    </location>
</feature>
<dbReference type="PRINTS" id="PR00081">
    <property type="entry name" value="GDHRDH"/>
</dbReference>
<proteinExistence type="inferred from homology"/>
<sequence>SSGIGEAIAHYLLSRSHKLVLVSRTQSALEKLKSRYPDGVEVLAGDLSDFSLGAKAVERAISRWNQLDGVIVNHGTLDPVKRIADVTAEEWRKGFDINAFSAIALISPALPHLRRTNGRILLVSSGAALGAYQGWGAYGASKAVLNHLAMTLTVEEPDVTSISIRPGVVDTEMQREIREEHHTRMSSKDAEKFHGLKREGGLLRPEQPGHVIAQLAVDAPKELSGEFLNWDDPNKLGAYQEK</sequence>
<evidence type="ECO:0000313" key="4">
    <source>
        <dbReference type="EMBL" id="KAF2748027.1"/>
    </source>
</evidence>
<dbReference type="Pfam" id="PF00106">
    <property type="entry name" value="adh_short"/>
    <property type="match status" value="1"/>
</dbReference>
<comment type="similarity">
    <text evidence="1">Belongs to the short-chain dehydrogenases/reductases (SDR) family.</text>
</comment>
<dbReference type="PANTHER" id="PTHR43008:SF8">
    <property type="entry name" value="BENZIL REDUCTASE ((S)-BENZOIN FORMING) IRC24"/>
    <property type="match status" value="1"/>
</dbReference>
<keyword evidence="5" id="KW-1185">Reference proteome</keyword>
<dbReference type="OrthoDB" id="153074at2759"/>